<sequence>MNEKHKNKILTNINVENATSYYYDSDCEPMLDDNLNENADFWEPDWKTLTWLWWRKGTYTEAKRLMKKSQNPKQIWKHLLSAKPKFLPAITNVTNQCDYNKGKHISDVYYSNKFGEWGLIKPPDRLEPRLDELDKMIMKKFSTMVIKKKFKEFTTLKSMPAIKFYAELWSKTTSLFYELKGIHFDIFMDMWKNYFYSDENDLSVHYLFRELLEETRYETGTPRIFGMGFCFMPEGETWLPRNKQDPNRLILEDVAQLMKSYNYMALMDIKRFEEPELFTW</sequence>
<protein>
    <submittedName>
        <fullName evidence="2">Uncharacterized protein</fullName>
    </submittedName>
</protein>
<keyword evidence="1" id="KW-1185">Reference proteome</keyword>
<reference evidence="2" key="1">
    <citation type="submission" date="2022-11" db="UniProtKB">
        <authorList>
            <consortium name="WormBaseParasite"/>
        </authorList>
    </citation>
    <scope>IDENTIFICATION</scope>
</reference>
<dbReference type="WBParaSite" id="ACRNAN_scaffold12253.g29265.t1">
    <property type="protein sequence ID" value="ACRNAN_scaffold12253.g29265.t1"/>
    <property type="gene ID" value="ACRNAN_scaffold12253.g29265"/>
</dbReference>
<name>A0A914CNL8_9BILA</name>
<evidence type="ECO:0000313" key="1">
    <source>
        <dbReference type="Proteomes" id="UP000887540"/>
    </source>
</evidence>
<organism evidence="1 2">
    <name type="scientific">Acrobeloides nanus</name>
    <dbReference type="NCBI Taxonomy" id="290746"/>
    <lineage>
        <taxon>Eukaryota</taxon>
        <taxon>Metazoa</taxon>
        <taxon>Ecdysozoa</taxon>
        <taxon>Nematoda</taxon>
        <taxon>Chromadorea</taxon>
        <taxon>Rhabditida</taxon>
        <taxon>Tylenchina</taxon>
        <taxon>Cephalobomorpha</taxon>
        <taxon>Cephaloboidea</taxon>
        <taxon>Cephalobidae</taxon>
        <taxon>Acrobeloides</taxon>
    </lineage>
</organism>
<proteinExistence type="predicted"/>
<dbReference type="Proteomes" id="UP000887540">
    <property type="component" value="Unplaced"/>
</dbReference>
<dbReference type="AlphaFoldDB" id="A0A914CNL8"/>
<evidence type="ECO:0000313" key="2">
    <source>
        <dbReference type="WBParaSite" id="ACRNAN_scaffold12253.g29265.t1"/>
    </source>
</evidence>
<accession>A0A914CNL8</accession>